<feature type="transmembrane region" description="Helical" evidence="1">
    <location>
        <begin position="15"/>
        <end position="35"/>
    </location>
</feature>
<feature type="transmembrane region" description="Helical" evidence="1">
    <location>
        <begin position="92"/>
        <end position="116"/>
    </location>
</feature>
<dbReference type="EMBL" id="JAQQXT010000001">
    <property type="protein sequence ID" value="MDC8770176.1"/>
    <property type="molecule type" value="Genomic_DNA"/>
</dbReference>
<feature type="transmembrane region" description="Helical" evidence="1">
    <location>
        <begin position="56"/>
        <end position="80"/>
    </location>
</feature>
<evidence type="ECO:0000256" key="1">
    <source>
        <dbReference type="SAM" id="Phobius"/>
    </source>
</evidence>
<keyword evidence="1" id="KW-0472">Membrane</keyword>
<proteinExistence type="predicted"/>
<dbReference type="Pfam" id="PF20064">
    <property type="entry name" value="DUF6463"/>
    <property type="match status" value="1"/>
</dbReference>
<keyword evidence="3" id="KW-1185">Reference proteome</keyword>
<evidence type="ECO:0000313" key="2">
    <source>
        <dbReference type="EMBL" id="MDC8770176.1"/>
    </source>
</evidence>
<comment type="caution">
    <text evidence="2">The sequence shown here is derived from an EMBL/GenBank/DDBJ whole genome shotgun (WGS) entry which is preliminary data.</text>
</comment>
<dbReference type="Proteomes" id="UP001221189">
    <property type="component" value="Unassembled WGS sequence"/>
</dbReference>
<organism evidence="2 3">
    <name type="scientific">Roseateles albus</name>
    <dbReference type="NCBI Taxonomy" id="2987525"/>
    <lineage>
        <taxon>Bacteria</taxon>
        <taxon>Pseudomonadati</taxon>
        <taxon>Pseudomonadota</taxon>
        <taxon>Betaproteobacteria</taxon>
        <taxon>Burkholderiales</taxon>
        <taxon>Sphaerotilaceae</taxon>
        <taxon>Roseateles</taxon>
    </lineage>
</organism>
<name>A0ABT5KBM2_9BURK</name>
<keyword evidence="1" id="KW-1133">Transmembrane helix</keyword>
<protein>
    <submittedName>
        <fullName evidence="2">DUF6463 family protein</fullName>
    </submittedName>
</protein>
<dbReference type="RefSeq" id="WP_273598654.1">
    <property type="nucleotide sequence ID" value="NZ_JAQQXT010000001.1"/>
</dbReference>
<evidence type="ECO:0000313" key="3">
    <source>
        <dbReference type="Proteomes" id="UP001221189"/>
    </source>
</evidence>
<keyword evidence="1" id="KW-0812">Transmembrane</keyword>
<gene>
    <name evidence="2" type="ORF">PRZ03_01240</name>
</gene>
<reference evidence="2 3" key="1">
    <citation type="submission" date="2022-10" db="EMBL/GenBank/DDBJ databases">
        <title>Paucibacter sp. hw1 Genome sequencing.</title>
        <authorList>
            <person name="Park S."/>
        </authorList>
    </citation>
    <scope>NUCLEOTIDE SEQUENCE [LARGE SCALE GENOMIC DNA]</scope>
    <source>
        <strain evidence="3">hw1</strain>
    </source>
</reference>
<sequence>MNNTHLTPPPTQRTWIGHWLMAVAALHTLFALFVFQRPLVNILQRGFFNTVGQDPLTAATVWFVLFGALLALLALAITPLERSGDARSLRRLGWGVLLLSLLGLVLMPSSGFWLALPAGFAMLRRSSVRAIDSI</sequence>
<accession>A0ABT5KBM2</accession>
<dbReference type="InterPro" id="IPR045590">
    <property type="entry name" value="DUF6463"/>
</dbReference>